<evidence type="ECO:0000259" key="2">
    <source>
        <dbReference type="PROSITE" id="PS50926"/>
    </source>
</evidence>
<feature type="compositionally biased region" description="Basic and acidic residues" evidence="1">
    <location>
        <begin position="96"/>
        <end position="110"/>
    </location>
</feature>
<dbReference type="RefSeq" id="WP_151103480.1">
    <property type="nucleotide sequence ID" value="NZ_RQWK01000001.1"/>
</dbReference>
<proteinExistence type="predicted"/>
<evidence type="ECO:0000256" key="1">
    <source>
        <dbReference type="SAM" id="MobiDB-lite"/>
    </source>
</evidence>
<feature type="compositionally biased region" description="Low complexity" evidence="1">
    <location>
        <begin position="50"/>
        <end position="95"/>
    </location>
</feature>
<dbReference type="Gene3D" id="2.40.50.140">
    <property type="entry name" value="Nucleic acid-binding proteins"/>
    <property type="match status" value="1"/>
</dbReference>
<sequence>MATDSDLHCLFTASVEEQNDSYVVEIPKQEVELGTLAPGTLYRIALFQSAASAPTPQSQSHSSPEPRSNSQSEPEPQSNSQSEPEPQSNSQSKSETQSDSRSDGRSREPEFAPSSPPVAEGETRVVEIENIGDKGDGVARIDGGYVVIVSDADVGERLRVEMDQVRENVAFAEVVERLPYYE</sequence>
<dbReference type="Proteomes" id="UP000326244">
    <property type="component" value="Unassembled WGS sequence"/>
</dbReference>
<protein>
    <submittedName>
        <fullName evidence="3">TRAM domain-containing protein</fullName>
    </submittedName>
</protein>
<gene>
    <name evidence="3" type="ORF">EGO51_09650</name>
</gene>
<dbReference type="PROSITE" id="PS50926">
    <property type="entry name" value="TRAM"/>
    <property type="match status" value="1"/>
</dbReference>
<dbReference type="EMBL" id="RQWK01000001">
    <property type="protein sequence ID" value="KAA9410056.1"/>
    <property type="molecule type" value="Genomic_DNA"/>
</dbReference>
<comment type="caution">
    <text evidence="3">The sequence shown here is derived from an EMBL/GenBank/DDBJ whole genome shotgun (WGS) entry which is preliminary data.</text>
</comment>
<dbReference type="InterPro" id="IPR002792">
    <property type="entry name" value="TRAM_dom"/>
</dbReference>
<feature type="domain" description="TRAM" evidence="2">
    <location>
        <begin position="117"/>
        <end position="176"/>
    </location>
</feature>
<organism evidence="3 4">
    <name type="scientific">Haloarcula hispanica</name>
    <dbReference type="NCBI Taxonomy" id="51589"/>
    <lineage>
        <taxon>Archaea</taxon>
        <taxon>Methanobacteriati</taxon>
        <taxon>Methanobacteriota</taxon>
        <taxon>Stenosarchaea group</taxon>
        <taxon>Halobacteria</taxon>
        <taxon>Halobacteriales</taxon>
        <taxon>Haloarculaceae</taxon>
        <taxon>Haloarcula</taxon>
    </lineage>
</organism>
<dbReference type="AlphaFoldDB" id="A0A5J5LKN2"/>
<dbReference type="Pfam" id="PF01938">
    <property type="entry name" value="TRAM"/>
    <property type="match status" value="1"/>
</dbReference>
<feature type="region of interest" description="Disordered" evidence="1">
    <location>
        <begin position="50"/>
        <end position="125"/>
    </location>
</feature>
<dbReference type="InterPro" id="IPR012340">
    <property type="entry name" value="NA-bd_OB-fold"/>
</dbReference>
<dbReference type="SUPFAM" id="SSF50249">
    <property type="entry name" value="Nucleic acid-binding proteins"/>
    <property type="match status" value="1"/>
</dbReference>
<name>A0A5J5LKN2_HALHI</name>
<evidence type="ECO:0000313" key="3">
    <source>
        <dbReference type="EMBL" id="KAA9410056.1"/>
    </source>
</evidence>
<reference evidence="3 4" key="1">
    <citation type="submission" date="2018-11" db="EMBL/GenBank/DDBJ databases">
        <title>Genomic analysis of Haloarcula hispanica CBA1121.</title>
        <authorList>
            <person name="Kim Y.B."/>
            <person name="Roh S.W."/>
        </authorList>
    </citation>
    <scope>NUCLEOTIDE SEQUENCE [LARGE SCALE GENOMIC DNA]</scope>
    <source>
        <strain evidence="3 4">CBA1121</strain>
    </source>
</reference>
<evidence type="ECO:0000313" key="4">
    <source>
        <dbReference type="Proteomes" id="UP000326244"/>
    </source>
</evidence>
<accession>A0A5J5LKN2</accession>